<dbReference type="RefSeq" id="WP_176603539.1">
    <property type="nucleotide sequence ID" value="NZ_AP021879.1"/>
</dbReference>
<dbReference type="AlphaFoldDB" id="A0A5K8A954"/>
<dbReference type="Proteomes" id="UP000422108">
    <property type="component" value="Chromosome"/>
</dbReference>
<keyword evidence="2" id="KW-1185">Reference proteome</keyword>
<evidence type="ECO:0000313" key="2">
    <source>
        <dbReference type="Proteomes" id="UP000422108"/>
    </source>
</evidence>
<sequence>MSYIMGGRAQFRVQSSGQWLISVNHKENVTEDGPLRELYGKAEHVFNSASLTFIVK</sequence>
<accession>A0A5K8A954</accession>
<dbReference type="EMBL" id="AP021879">
    <property type="protein sequence ID" value="BBO89067.1"/>
    <property type="molecule type" value="Genomic_DNA"/>
</dbReference>
<gene>
    <name evidence="1" type="ORF">DSCOOX_22470</name>
</gene>
<proteinExistence type="predicted"/>
<reference evidence="1 2" key="1">
    <citation type="submission" date="2019-11" db="EMBL/GenBank/DDBJ databases">
        <title>Comparative genomics of hydrocarbon-degrading Desulfosarcina strains.</title>
        <authorList>
            <person name="Watanabe M."/>
            <person name="Kojima H."/>
            <person name="Fukui M."/>
        </authorList>
    </citation>
    <scope>NUCLEOTIDE SEQUENCE [LARGE SCALE GENOMIC DNA]</scope>
    <source>
        <strain evidence="2">oXyS1</strain>
    </source>
</reference>
<organism evidence="1 2">
    <name type="scientific">Desulfosarcina ovata subsp. ovata</name>
    <dbReference type="NCBI Taxonomy" id="2752305"/>
    <lineage>
        <taxon>Bacteria</taxon>
        <taxon>Pseudomonadati</taxon>
        <taxon>Thermodesulfobacteriota</taxon>
        <taxon>Desulfobacteria</taxon>
        <taxon>Desulfobacterales</taxon>
        <taxon>Desulfosarcinaceae</taxon>
        <taxon>Desulfosarcina</taxon>
    </lineage>
</organism>
<name>A0A5K8A954_9BACT</name>
<evidence type="ECO:0000313" key="1">
    <source>
        <dbReference type="EMBL" id="BBO89067.1"/>
    </source>
</evidence>
<protein>
    <submittedName>
        <fullName evidence="1">Uncharacterized protein</fullName>
    </submittedName>
</protein>